<dbReference type="GO" id="GO:0004781">
    <property type="term" value="F:sulfate adenylyltransferase (ATP) activity"/>
    <property type="evidence" value="ECO:0007669"/>
    <property type="project" value="TreeGrafter"/>
</dbReference>
<dbReference type="CDD" id="cd02027">
    <property type="entry name" value="APSK"/>
    <property type="match status" value="1"/>
</dbReference>
<reference evidence="9" key="1">
    <citation type="submission" date="2020-09" db="EMBL/GenBank/DDBJ databases">
        <title>A novel bacterium of genus Paenibacillus, isolated from South China Sea.</title>
        <authorList>
            <person name="Huang H."/>
            <person name="Mo K."/>
            <person name="Hu Y."/>
        </authorList>
    </citation>
    <scope>NUCLEOTIDE SEQUENCE</scope>
    <source>
        <strain evidence="9">IB182493</strain>
    </source>
</reference>
<comment type="function">
    <text evidence="6 7">Catalyzes the synthesis of activated sulfate.</text>
</comment>
<dbReference type="EC" id="2.7.1.25" evidence="2 6"/>
<evidence type="ECO:0000259" key="8">
    <source>
        <dbReference type="Pfam" id="PF01583"/>
    </source>
</evidence>
<dbReference type="PANTHER" id="PTHR42700:SF1">
    <property type="entry name" value="SULFATE ADENYLYLTRANSFERASE"/>
    <property type="match status" value="1"/>
</dbReference>
<dbReference type="NCBIfam" id="NF004041">
    <property type="entry name" value="PRK05541.1"/>
    <property type="match status" value="1"/>
</dbReference>
<dbReference type="InterPro" id="IPR027417">
    <property type="entry name" value="P-loop_NTPase"/>
</dbReference>
<evidence type="ECO:0000256" key="4">
    <source>
        <dbReference type="ARBA" id="ARBA00022741"/>
    </source>
</evidence>
<dbReference type="GO" id="GO:0005737">
    <property type="term" value="C:cytoplasm"/>
    <property type="evidence" value="ECO:0007669"/>
    <property type="project" value="TreeGrafter"/>
</dbReference>
<keyword evidence="5 6" id="KW-0067">ATP-binding</keyword>
<proteinExistence type="inferred from homology"/>
<dbReference type="RefSeq" id="WP_190857733.1">
    <property type="nucleotide sequence ID" value="NZ_JACXIY010000002.1"/>
</dbReference>
<keyword evidence="6 7" id="KW-0418">Kinase</keyword>
<evidence type="ECO:0000256" key="7">
    <source>
        <dbReference type="RuleBase" id="RU004347"/>
    </source>
</evidence>
<accession>A0A927CKD2</accession>
<organism evidence="9 10">
    <name type="scientific">Paenibacillus arenilitoris</name>
    <dbReference type="NCBI Taxonomy" id="2772299"/>
    <lineage>
        <taxon>Bacteria</taxon>
        <taxon>Bacillati</taxon>
        <taxon>Bacillota</taxon>
        <taxon>Bacilli</taxon>
        <taxon>Bacillales</taxon>
        <taxon>Paenibacillaceae</taxon>
        <taxon>Paenibacillus</taxon>
    </lineage>
</organism>
<keyword evidence="4 6" id="KW-0547">Nucleotide-binding</keyword>
<dbReference type="GO" id="GO:0010134">
    <property type="term" value="P:sulfate assimilation via adenylyl sulfate reduction"/>
    <property type="evidence" value="ECO:0007669"/>
    <property type="project" value="TreeGrafter"/>
</dbReference>
<dbReference type="GO" id="GO:0004020">
    <property type="term" value="F:adenylylsulfate kinase activity"/>
    <property type="evidence" value="ECO:0007669"/>
    <property type="project" value="UniProtKB-UniRule"/>
</dbReference>
<comment type="catalytic activity">
    <reaction evidence="1 6 7">
        <text>adenosine 5'-phosphosulfate + ATP = 3'-phosphoadenylyl sulfate + ADP + H(+)</text>
        <dbReference type="Rhea" id="RHEA:24152"/>
        <dbReference type="ChEBI" id="CHEBI:15378"/>
        <dbReference type="ChEBI" id="CHEBI:30616"/>
        <dbReference type="ChEBI" id="CHEBI:58243"/>
        <dbReference type="ChEBI" id="CHEBI:58339"/>
        <dbReference type="ChEBI" id="CHEBI:456216"/>
        <dbReference type="EC" id="2.7.1.25"/>
    </reaction>
</comment>
<dbReference type="HAMAP" id="MF_00065">
    <property type="entry name" value="Adenylyl_sulf_kinase"/>
    <property type="match status" value="1"/>
</dbReference>
<feature type="domain" description="APS kinase" evidence="8">
    <location>
        <begin position="5"/>
        <end position="153"/>
    </location>
</feature>
<evidence type="ECO:0000256" key="1">
    <source>
        <dbReference type="ARBA" id="ARBA00001823"/>
    </source>
</evidence>
<dbReference type="Pfam" id="PF01583">
    <property type="entry name" value="APS_kinase"/>
    <property type="match status" value="1"/>
</dbReference>
<dbReference type="EMBL" id="JACXIY010000002">
    <property type="protein sequence ID" value="MBD2867280.1"/>
    <property type="molecule type" value="Genomic_DNA"/>
</dbReference>
<evidence type="ECO:0000256" key="5">
    <source>
        <dbReference type="ARBA" id="ARBA00022840"/>
    </source>
</evidence>
<keyword evidence="10" id="KW-1185">Reference proteome</keyword>
<dbReference type="GO" id="GO:0019379">
    <property type="term" value="P:sulfate assimilation, phosphoadenylyl sulfate reduction by phosphoadenylyl-sulfate reductase (thioredoxin)"/>
    <property type="evidence" value="ECO:0007669"/>
    <property type="project" value="TreeGrafter"/>
</dbReference>
<dbReference type="SUPFAM" id="SSF52540">
    <property type="entry name" value="P-loop containing nucleoside triphosphate hydrolases"/>
    <property type="match status" value="1"/>
</dbReference>
<dbReference type="InterPro" id="IPR059117">
    <property type="entry name" value="APS_kinase_dom"/>
</dbReference>
<dbReference type="NCBIfam" id="TIGR00455">
    <property type="entry name" value="apsK"/>
    <property type="match status" value="1"/>
</dbReference>
<comment type="caution">
    <text evidence="6">Lacks conserved residue(s) required for the propagation of feature annotation.</text>
</comment>
<comment type="caution">
    <text evidence="9">The sequence shown here is derived from an EMBL/GenBank/DDBJ whole genome shotgun (WGS) entry which is preliminary data.</text>
</comment>
<comment type="pathway">
    <text evidence="6 7">Sulfur metabolism; hydrogen sulfide biosynthesis; sulfite from sulfate: step 2/3.</text>
</comment>
<protein>
    <recommendedName>
        <fullName evidence="2 6">Adenylyl-sulfate kinase</fullName>
        <ecNumber evidence="2 6">2.7.1.25</ecNumber>
    </recommendedName>
    <alternativeName>
        <fullName evidence="6">APS kinase</fullName>
    </alternativeName>
    <alternativeName>
        <fullName evidence="6">ATP adenosine-5'-phosphosulfate 3'-phosphotransferase</fullName>
    </alternativeName>
    <alternativeName>
        <fullName evidence="6">Adenosine-5'-phosphosulfate kinase</fullName>
    </alternativeName>
</protein>
<feature type="binding site" evidence="6">
    <location>
        <begin position="13"/>
        <end position="20"/>
    </location>
    <ligand>
        <name>ATP</name>
        <dbReference type="ChEBI" id="CHEBI:30616"/>
    </ligand>
</feature>
<dbReference type="GO" id="GO:0005524">
    <property type="term" value="F:ATP binding"/>
    <property type="evidence" value="ECO:0007669"/>
    <property type="project" value="UniProtKB-UniRule"/>
</dbReference>
<keyword evidence="6" id="KW-0597">Phosphoprotein</keyword>
<dbReference type="GO" id="GO:0070814">
    <property type="term" value="P:hydrogen sulfide biosynthetic process"/>
    <property type="evidence" value="ECO:0007669"/>
    <property type="project" value="UniProtKB-UniRule"/>
</dbReference>
<dbReference type="PANTHER" id="PTHR42700">
    <property type="entry name" value="SULFATE ADENYLYLTRANSFERASE"/>
    <property type="match status" value="1"/>
</dbReference>
<name>A0A927CKD2_9BACL</name>
<keyword evidence="3 6" id="KW-0808">Transferase</keyword>
<evidence type="ECO:0000256" key="6">
    <source>
        <dbReference type="HAMAP-Rule" id="MF_00065"/>
    </source>
</evidence>
<evidence type="ECO:0000313" key="9">
    <source>
        <dbReference type="EMBL" id="MBD2867280.1"/>
    </source>
</evidence>
<comment type="similarity">
    <text evidence="6 7">Belongs to the APS kinase family.</text>
</comment>
<dbReference type="InterPro" id="IPR002891">
    <property type="entry name" value="APS"/>
</dbReference>
<dbReference type="NCBIfam" id="NF003013">
    <property type="entry name" value="PRK03846.1"/>
    <property type="match status" value="1"/>
</dbReference>
<dbReference type="AlphaFoldDB" id="A0A927CKD2"/>
<gene>
    <name evidence="6 9" type="primary">cysC</name>
    <name evidence="9" type="ORF">IDH41_01725</name>
</gene>
<evidence type="ECO:0000256" key="2">
    <source>
        <dbReference type="ARBA" id="ARBA00012121"/>
    </source>
</evidence>
<sequence>MDTEQGSVLWFVGLSGAGKTTTAREVAAKLRMRGRRVELLDGDELRATICKGLGFSREERLENIKRITYVAGLLARNGVIVLVSAITPYREMRAYAREQLPAFVEIYVKCPLAECERRDVKGLYAKARRGEIAHFTGITDPFAEPASPDITIDTAAGSIDGNTAAILAWLDNREQRPAAAAIGGDER</sequence>
<evidence type="ECO:0000313" key="10">
    <source>
        <dbReference type="Proteomes" id="UP000632125"/>
    </source>
</evidence>
<dbReference type="Proteomes" id="UP000632125">
    <property type="component" value="Unassembled WGS sequence"/>
</dbReference>
<dbReference type="Gene3D" id="3.40.50.300">
    <property type="entry name" value="P-loop containing nucleotide triphosphate hydrolases"/>
    <property type="match status" value="1"/>
</dbReference>
<dbReference type="InterPro" id="IPR050512">
    <property type="entry name" value="Sulf_AdTrans/APS_kinase"/>
</dbReference>
<evidence type="ECO:0000256" key="3">
    <source>
        <dbReference type="ARBA" id="ARBA00022679"/>
    </source>
</evidence>